<keyword evidence="4" id="KW-0010">Activator</keyword>
<keyword evidence="5" id="KW-0804">Transcription</keyword>
<keyword evidence="2" id="KW-0805">Transcription regulation</keyword>
<dbReference type="InterPro" id="IPR000847">
    <property type="entry name" value="LysR_HTH_N"/>
</dbReference>
<dbReference type="Pfam" id="PF03466">
    <property type="entry name" value="LysR_substrate"/>
    <property type="match status" value="1"/>
</dbReference>
<dbReference type="InterPro" id="IPR036388">
    <property type="entry name" value="WH-like_DNA-bd_sf"/>
</dbReference>
<sequence length="298" mass="34078">MELRDIEIFLTLAEELHFGRTAMRLHLSQARISQSIKNQERRIGARLVDRSNPRDIQLTPIGNRLFAELLPNYRGVVRAIEHARQSARGISDVLRVAMIGYNPYDYQPFWDAFRRNHPTWELRIRSSEFGDQFGPLRRDEADIVIAWLPVEEPGLTVGPTIFTEHMVALMPDNHELAGEKWISLETFGDRGVLAPANPMPEYWEDAVSPFHTPSGRPIHRVAPISTLEDILVSASTSEVFTSCMSHIARYYPRPGITYTPISDSRLVRWALVWRTESETQQIRALARVVRDLGALERG</sequence>
<feature type="domain" description="HTH lysR-type" evidence="6">
    <location>
        <begin position="1"/>
        <end position="59"/>
    </location>
</feature>
<name>A0ABN6TX37_9NOCA</name>
<proteinExistence type="inferred from homology"/>
<evidence type="ECO:0000256" key="3">
    <source>
        <dbReference type="ARBA" id="ARBA00023125"/>
    </source>
</evidence>
<organism evidence="7 8">
    <name type="scientific">Nocardia sputorum</name>
    <dbReference type="NCBI Taxonomy" id="2984338"/>
    <lineage>
        <taxon>Bacteria</taxon>
        <taxon>Bacillati</taxon>
        <taxon>Actinomycetota</taxon>
        <taxon>Actinomycetes</taxon>
        <taxon>Mycobacteriales</taxon>
        <taxon>Nocardiaceae</taxon>
        <taxon>Nocardia</taxon>
    </lineage>
</organism>
<dbReference type="PANTHER" id="PTHR30346">
    <property type="entry name" value="TRANSCRIPTIONAL DUAL REGULATOR HCAR-RELATED"/>
    <property type="match status" value="1"/>
</dbReference>
<evidence type="ECO:0000256" key="1">
    <source>
        <dbReference type="ARBA" id="ARBA00009437"/>
    </source>
</evidence>
<dbReference type="SUPFAM" id="SSF46785">
    <property type="entry name" value="Winged helix' DNA-binding domain"/>
    <property type="match status" value="1"/>
</dbReference>
<evidence type="ECO:0000259" key="6">
    <source>
        <dbReference type="PROSITE" id="PS50931"/>
    </source>
</evidence>
<gene>
    <name evidence="7" type="ORF">IFM12276_04750</name>
</gene>
<dbReference type="RefSeq" id="WP_281877401.1">
    <property type="nucleotide sequence ID" value="NZ_AP026978.1"/>
</dbReference>
<dbReference type="SUPFAM" id="SSF53850">
    <property type="entry name" value="Periplasmic binding protein-like II"/>
    <property type="match status" value="1"/>
</dbReference>
<reference evidence="7 8" key="1">
    <citation type="submission" date="2022-11" db="EMBL/GenBank/DDBJ databases">
        <title>Genome Sequencing of Nocardia sp. ON39_IFM12276 and assembly.</title>
        <authorList>
            <person name="Shimojima M."/>
            <person name="Toyokawa M."/>
            <person name="Uesaka K."/>
        </authorList>
    </citation>
    <scope>NUCLEOTIDE SEQUENCE [LARGE SCALE GENOMIC DNA]</scope>
    <source>
        <strain evidence="7 8">IFM 12276</strain>
    </source>
</reference>
<evidence type="ECO:0000256" key="5">
    <source>
        <dbReference type="ARBA" id="ARBA00023163"/>
    </source>
</evidence>
<protein>
    <submittedName>
        <fullName evidence="7">LysR family transcriptional regulator</fullName>
    </submittedName>
</protein>
<dbReference type="PANTHER" id="PTHR30346:SF0">
    <property type="entry name" value="HCA OPERON TRANSCRIPTIONAL ACTIVATOR HCAR"/>
    <property type="match status" value="1"/>
</dbReference>
<dbReference type="Gene3D" id="1.10.10.10">
    <property type="entry name" value="Winged helix-like DNA-binding domain superfamily/Winged helix DNA-binding domain"/>
    <property type="match status" value="1"/>
</dbReference>
<evidence type="ECO:0000313" key="8">
    <source>
        <dbReference type="Proteomes" id="UP001317870"/>
    </source>
</evidence>
<keyword evidence="8" id="KW-1185">Reference proteome</keyword>
<dbReference type="EMBL" id="AP026978">
    <property type="protein sequence ID" value="BDT97446.1"/>
    <property type="molecule type" value="Genomic_DNA"/>
</dbReference>
<dbReference type="InterPro" id="IPR005119">
    <property type="entry name" value="LysR_subst-bd"/>
</dbReference>
<evidence type="ECO:0000256" key="4">
    <source>
        <dbReference type="ARBA" id="ARBA00023159"/>
    </source>
</evidence>
<dbReference type="PROSITE" id="PS50931">
    <property type="entry name" value="HTH_LYSR"/>
    <property type="match status" value="1"/>
</dbReference>
<evidence type="ECO:0000256" key="2">
    <source>
        <dbReference type="ARBA" id="ARBA00023015"/>
    </source>
</evidence>
<dbReference type="InterPro" id="IPR036390">
    <property type="entry name" value="WH_DNA-bd_sf"/>
</dbReference>
<dbReference type="Pfam" id="PF00126">
    <property type="entry name" value="HTH_1"/>
    <property type="match status" value="1"/>
</dbReference>
<comment type="similarity">
    <text evidence="1">Belongs to the LysR transcriptional regulatory family.</text>
</comment>
<keyword evidence="3" id="KW-0238">DNA-binding</keyword>
<accession>A0ABN6TX37</accession>
<dbReference type="Proteomes" id="UP001317870">
    <property type="component" value="Chromosome"/>
</dbReference>
<evidence type="ECO:0000313" key="7">
    <source>
        <dbReference type="EMBL" id="BDT97446.1"/>
    </source>
</evidence>
<dbReference type="Gene3D" id="3.40.190.10">
    <property type="entry name" value="Periplasmic binding protein-like II"/>
    <property type="match status" value="2"/>
</dbReference>